<feature type="domain" description="Protein kinase" evidence="9">
    <location>
        <begin position="1"/>
        <end position="233"/>
    </location>
</feature>
<evidence type="ECO:0000256" key="8">
    <source>
        <dbReference type="ARBA" id="ARBA00048679"/>
    </source>
</evidence>
<dbReference type="PANTHER" id="PTHR24343">
    <property type="entry name" value="SERINE/THREONINE KINASE"/>
    <property type="match status" value="1"/>
</dbReference>
<dbReference type="SMART" id="SM00220">
    <property type="entry name" value="S_TKc"/>
    <property type="match status" value="1"/>
</dbReference>
<proteinExistence type="predicted"/>
<dbReference type="PROSITE" id="PS50011">
    <property type="entry name" value="PROTEIN_KINASE_DOM"/>
    <property type="match status" value="1"/>
</dbReference>
<keyword evidence="5" id="KW-0418">Kinase</keyword>
<dbReference type="InterPro" id="IPR011009">
    <property type="entry name" value="Kinase-like_dom_sf"/>
</dbReference>
<evidence type="ECO:0000256" key="1">
    <source>
        <dbReference type="ARBA" id="ARBA00012513"/>
    </source>
</evidence>
<dbReference type="EC" id="2.7.11.1" evidence="1"/>
<accession>A0A8J8SVU8</accession>
<evidence type="ECO:0000256" key="7">
    <source>
        <dbReference type="ARBA" id="ARBA00047899"/>
    </source>
</evidence>
<sequence>MVDFGYSFEGMPKLQVTNDVEYEFYCFILLEKRETGSVLDLLMKANNQGRTLSTRTQQFLCASTFKAVSWMHKTTGKAHLDIKADNIMFDDHLRPMIIDMGSASDLSTKTQRWSTTINYAPPEVLPYFNNTSLAHLIVPYKNEPVDVFNMALLWYVITNQRFPFSLTSSQPYWRQCKYYTQLMINYKSGITKFFQRDGTNPVLNSLHHQIWACINPNADCRPNMAQLEKLGWIQAAPEFPTADIVAEITEIMSAQ</sequence>
<keyword evidence="11" id="KW-1185">Reference proteome</keyword>
<dbReference type="Proteomes" id="UP000785679">
    <property type="component" value="Unassembled WGS sequence"/>
</dbReference>
<comment type="catalytic activity">
    <reaction evidence="8">
        <text>L-seryl-[protein] + ATP = O-phospho-L-seryl-[protein] + ADP + H(+)</text>
        <dbReference type="Rhea" id="RHEA:17989"/>
        <dbReference type="Rhea" id="RHEA-COMP:9863"/>
        <dbReference type="Rhea" id="RHEA-COMP:11604"/>
        <dbReference type="ChEBI" id="CHEBI:15378"/>
        <dbReference type="ChEBI" id="CHEBI:29999"/>
        <dbReference type="ChEBI" id="CHEBI:30616"/>
        <dbReference type="ChEBI" id="CHEBI:83421"/>
        <dbReference type="ChEBI" id="CHEBI:456216"/>
        <dbReference type="EC" id="2.7.11.1"/>
    </reaction>
</comment>
<keyword evidence="4" id="KW-0547">Nucleotide-binding</keyword>
<gene>
    <name evidence="10" type="ORF">FGO68_gene14051</name>
</gene>
<dbReference type="OrthoDB" id="1908121at2759"/>
<keyword evidence="6" id="KW-0067">ATP-binding</keyword>
<dbReference type="GO" id="GO:0005524">
    <property type="term" value="F:ATP binding"/>
    <property type="evidence" value="ECO:0007669"/>
    <property type="project" value="UniProtKB-KW"/>
</dbReference>
<reference evidence="10" key="1">
    <citation type="submission" date="2019-06" db="EMBL/GenBank/DDBJ databases">
        <authorList>
            <person name="Zheng W."/>
        </authorList>
    </citation>
    <scope>NUCLEOTIDE SEQUENCE</scope>
    <source>
        <strain evidence="10">QDHG01</strain>
    </source>
</reference>
<dbReference type="Gene3D" id="1.10.510.10">
    <property type="entry name" value="Transferase(Phosphotransferase) domain 1"/>
    <property type="match status" value="1"/>
</dbReference>
<evidence type="ECO:0000313" key="11">
    <source>
        <dbReference type="Proteomes" id="UP000785679"/>
    </source>
</evidence>
<name>A0A8J8SVU8_HALGN</name>
<dbReference type="InterPro" id="IPR000719">
    <property type="entry name" value="Prot_kinase_dom"/>
</dbReference>
<protein>
    <recommendedName>
        <fullName evidence="1">non-specific serine/threonine protein kinase</fullName>
        <ecNumber evidence="1">2.7.11.1</ecNumber>
    </recommendedName>
</protein>
<comment type="caution">
    <text evidence="10">The sequence shown here is derived from an EMBL/GenBank/DDBJ whole genome shotgun (WGS) entry which is preliminary data.</text>
</comment>
<dbReference type="GO" id="GO:0004674">
    <property type="term" value="F:protein serine/threonine kinase activity"/>
    <property type="evidence" value="ECO:0007669"/>
    <property type="project" value="UniProtKB-KW"/>
</dbReference>
<comment type="catalytic activity">
    <reaction evidence="7">
        <text>L-threonyl-[protein] + ATP = O-phospho-L-threonyl-[protein] + ADP + H(+)</text>
        <dbReference type="Rhea" id="RHEA:46608"/>
        <dbReference type="Rhea" id="RHEA-COMP:11060"/>
        <dbReference type="Rhea" id="RHEA-COMP:11605"/>
        <dbReference type="ChEBI" id="CHEBI:15378"/>
        <dbReference type="ChEBI" id="CHEBI:30013"/>
        <dbReference type="ChEBI" id="CHEBI:30616"/>
        <dbReference type="ChEBI" id="CHEBI:61977"/>
        <dbReference type="ChEBI" id="CHEBI:456216"/>
        <dbReference type="EC" id="2.7.11.1"/>
    </reaction>
</comment>
<evidence type="ECO:0000256" key="6">
    <source>
        <dbReference type="ARBA" id="ARBA00022840"/>
    </source>
</evidence>
<dbReference type="EMBL" id="RRYP01021711">
    <property type="protein sequence ID" value="TNV72589.1"/>
    <property type="molecule type" value="Genomic_DNA"/>
</dbReference>
<dbReference type="SUPFAM" id="SSF56112">
    <property type="entry name" value="Protein kinase-like (PK-like)"/>
    <property type="match status" value="1"/>
</dbReference>
<evidence type="ECO:0000256" key="2">
    <source>
        <dbReference type="ARBA" id="ARBA00022527"/>
    </source>
</evidence>
<organism evidence="10 11">
    <name type="scientific">Halteria grandinella</name>
    <dbReference type="NCBI Taxonomy" id="5974"/>
    <lineage>
        <taxon>Eukaryota</taxon>
        <taxon>Sar</taxon>
        <taxon>Alveolata</taxon>
        <taxon>Ciliophora</taxon>
        <taxon>Intramacronucleata</taxon>
        <taxon>Spirotrichea</taxon>
        <taxon>Stichotrichia</taxon>
        <taxon>Sporadotrichida</taxon>
        <taxon>Halteriidae</taxon>
        <taxon>Halteria</taxon>
    </lineage>
</organism>
<evidence type="ECO:0000313" key="10">
    <source>
        <dbReference type="EMBL" id="TNV72589.1"/>
    </source>
</evidence>
<evidence type="ECO:0000256" key="5">
    <source>
        <dbReference type="ARBA" id="ARBA00022777"/>
    </source>
</evidence>
<evidence type="ECO:0000256" key="3">
    <source>
        <dbReference type="ARBA" id="ARBA00022679"/>
    </source>
</evidence>
<keyword evidence="2" id="KW-0723">Serine/threonine-protein kinase</keyword>
<dbReference type="AlphaFoldDB" id="A0A8J8SVU8"/>
<evidence type="ECO:0000259" key="9">
    <source>
        <dbReference type="PROSITE" id="PS50011"/>
    </source>
</evidence>
<evidence type="ECO:0000256" key="4">
    <source>
        <dbReference type="ARBA" id="ARBA00022741"/>
    </source>
</evidence>
<keyword evidence="3" id="KW-0808">Transferase</keyword>
<dbReference type="Pfam" id="PF00069">
    <property type="entry name" value="Pkinase"/>
    <property type="match status" value="1"/>
</dbReference>